<proteinExistence type="predicted"/>
<evidence type="ECO:0008006" key="4">
    <source>
        <dbReference type="Google" id="ProtNLM"/>
    </source>
</evidence>
<dbReference type="EMBL" id="UESZ01000001">
    <property type="protein sequence ID" value="SSA36158.1"/>
    <property type="molecule type" value="Genomic_DNA"/>
</dbReference>
<name>A0A2Y8ZXZ6_9MICO</name>
<evidence type="ECO:0000256" key="1">
    <source>
        <dbReference type="SAM" id="Phobius"/>
    </source>
</evidence>
<feature type="transmembrane region" description="Helical" evidence="1">
    <location>
        <begin position="12"/>
        <end position="33"/>
    </location>
</feature>
<gene>
    <name evidence="2" type="ORF">SAMN04489750_3540</name>
</gene>
<keyword evidence="3" id="KW-1185">Reference proteome</keyword>
<keyword evidence="1" id="KW-1133">Transmembrane helix</keyword>
<sequence length="82" mass="8891">MSTAPSGKTGHSYLNARTITAGIIVVLALIFIFSNTGTATLRFLGLHWGMPGWVWFITLFGAGVVAGSLWPWLTLKQRLGRS</sequence>
<dbReference type="RefSeq" id="WP_109687926.1">
    <property type="nucleotide sequence ID" value="NZ_QGDN01000001.1"/>
</dbReference>
<dbReference type="Proteomes" id="UP000250028">
    <property type="component" value="Unassembled WGS sequence"/>
</dbReference>
<organism evidence="2 3">
    <name type="scientific">Branchiibius hedensis</name>
    <dbReference type="NCBI Taxonomy" id="672460"/>
    <lineage>
        <taxon>Bacteria</taxon>
        <taxon>Bacillati</taxon>
        <taxon>Actinomycetota</taxon>
        <taxon>Actinomycetes</taxon>
        <taxon>Micrococcales</taxon>
        <taxon>Dermacoccaceae</taxon>
        <taxon>Branchiibius</taxon>
    </lineage>
</organism>
<evidence type="ECO:0000313" key="3">
    <source>
        <dbReference type="Proteomes" id="UP000250028"/>
    </source>
</evidence>
<dbReference type="OrthoDB" id="5083171at2"/>
<accession>A0A2Y8ZXZ6</accession>
<protein>
    <recommendedName>
        <fullName evidence="4">Lipopolysaccharide assembly protein A domain-containing protein</fullName>
    </recommendedName>
</protein>
<reference evidence="3" key="1">
    <citation type="submission" date="2016-10" db="EMBL/GenBank/DDBJ databases">
        <authorList>
            <person name="Varghese N."/>
            <person name="Submissions S."/>
        </authorList>
    </citation>
    <scope>NUCLEOTIDE SEQUENCE [LARGE SCALE GENOMIC DNA]</scope>
    <source>
        <strain evidence="3">DSM 22951</strain>
    </source>
</reference>
<keyword evidence="1" id="KW-0812">Transmembrane</keyword>
<dbReference type="AlphaFoldDB" id="A0A2Y8ZXZ6"/>
<feature type="transmembrane region" description="Helical" evidence="1">
    <location>
        <begin position="53"/>
        <end position="73"/>
    </location>
</feature>
<keyword evidence="1" id="KW-0472">Membrane</keyword>
<evidence type="ECO:0000313" key="2">
    <source>
        <dbReference type="EMBL" id="SSA36158.1"/>
    </source>
</evidence>